<comment type="caution">
    <text evidence="2">The sequence shown here is derived from an EMBL/GenBank/DDBJ whole genome shotgun (WGS) entry which is preliminary data.</text>
</comment>
<evidence type="ECO:0000313" key="3">
    <source>
        <dbReference type="Proteomes" id="UP000323297"/>
    </source>
</evidence>
<organism evidence="2 3">
    <name type="scientific">Citrobacter portucalensis</name>
    <dbReference type="NCBI Taxonomy" id="1639133"/>
    <lineage>
        <taxon>Bacteria</taxon>
        <taxon>Pseudomonadati</taxon>
        <taxon>Pseudomonadota</taxon>
        <taxon>Gammaproteobacteria</taxon>
        <taxon>Enterobacterales</taxon>
        <taxon>Enterobacteriaceae</taxon>
        <taxon>Citrobacter</taxon>
        <taxon>Citrobacter freundii complex</taxon>
    </lineage>
</organism>
<feature type="region of interest" description="Disordered" evidence="1">
    <location>
        <begin position="1"/>
        <end position="20"/>
    </location>
</feature>
<proteinExistence type="predicted"/>
<dbReference type="EMBL" id="VTZD01000022">
    <property type="protein sequence ID" value="KAA1142404.1"/>
    <property type="molecule type" value="Genomic_DNA"/>
</dbReference>
<dbReference type="RefSeq" id="WP_149607951.1">
    <property type="nucleotide sequence ID" value="NZ_VTZD01000022.1"/>
</dbReference>
<gene>
    <name evidence="2" type="ORF">D3H66_17150</name>
</gene>
<accession>A0A5B0T081</accession>
<protein>
    <submittedName>
        <fullName evidence="2">Uncharacterized protein</fullName>
    </submittedName>
</protein>
<evidence type="ECO:0000256" key="1">
    <source>
        <dbReference type="SAM" id="MobiDB-lite"/>
    </source>
</evidence>
<dbReference type="Proteomes" id="UP000323297">
    <property type="component" value="Unassembled WGS sequence"/>
</dbReference>
<evidence type="ECO:0000313" key="2">
    <source>
        <dbReference type="EMBL" id="KAA1142404.1"/>
    </source>
</evidence>
<name>A0A5B0T081_9ENTR</name>
<reference evidence="2 3" key="1">
    <citation type="submission" date="2019-08" db="EMBL/GenBank/DDBJ databases">
        <title>Draft genome sequence of Citrobacter portucalensis strain isolated from green turtle.</title>
        <authorList>
            <person name="Fernandes M.R."/>
            <person name="Sellera F.P."/>
            <person name="Goldeberg D.W."/>
            <person name="Costa D.C."/>
            <person name="Lincopan N."/>
        </authorList>
    </citation>
    <scope>NUCLEOTIDE SEQUENCE [LARGE SCALE GENOMIC DNA]</scope>
    <source>
        <strain evidence="2 3">TV06</strain>
    </source>
</reference>
<dbReference type="AlphaFoldDB" id="A0A5B0T081"/>
<feature type="compositionally biased region" description="Polar residues" evidence="1">
    <location>
        <begin position="1"/>
        <end position="19"/>
    </location>
</feature>
<sequence length="71" mass="7944">MTGIKTQQVQRSASLATRATQEDKSMIDFARKPVRCQAVHLNRIEVIIRLICYTLAQKGDPSADQQTAVRS</sequence>